<comment type="caution">
    <text evidence="1">The sequence shown here is derived from an EMBL/GenBank/DDBJ whole genome shotgun (WGS) entry which is preliminary data.</text>
</comment>
<organism evidence="1 2">
    <name type="scientific">Cymbomonas tetramitiformis</name>
    <dbReference type="NCBI Taxonomy" id="36881"/>
    <lineage>
        <taxon>Eukaryota</taxon>
        <taxon>Viridiplantae</taxon>
        <taxon>Chlorophyta</taxon>
        <taxon>Pyramimonadophyceae</taxon>
        <taxon>Pyramimonadales</taxon>
        <taxon>Pyramimonadaceae</taxon>
        <taxon>Cymbomonas</taxon>
    </lineage>
</organism>
<reference evidence="1 2" key="1">
    <citation type="journal article" date="2015" name="Genome Biol. Evol.">
        <title>Comparative Genomics of a Bacterivorous Green Alga Reveals Evolutionary Causalities and Consequences of Phago-Mixotrophic Mode of Nutrition.</title>
        <authorList>
            <person name="Burns J.A."/>
            <person name="Paasch A."/>
            <person name="Narechania A."/>
            <person name="Kim E."/>
        </authorList>
    </citation>
    <scope>NUCLEOTIDE SEQUENCE [LARGE SCALE GENOMIC DNA]</scope>
    <source>
        <strain evidence="1 2">PLY_AMNH</strain>
    </source>
</reference>
<accession>A0AAE0C8D6</accession>
<dbReference type="AlphaFoldDB" id="A0AAE0C8D6"/>
<evidence type="ECO:0000313" key="2">
    <source>
        <dbReference type="Proteomes" id="UP001190700"/>
    </source>
</evidence>
<evidence type="ECO:0000313" key="1">
    <source>
        <dbReference type="EMBL" id="KAK3250346.1"/>
    </source>
</evidence>
<dbReference type="Proteomes" id="UP001190700">
    <property type="component" value="Unassembled WGS sequence"/>
</dbReference>
<keyword evidence="2" id="KW-1185">Reference proteome</keyword>
<protein>
    <submittedName>
        <fullName evidence="1">Uncharacterized protein</fullName>
    </submittedName>
</protein>
<name>A0AAE0C8D6_9CHLO</name>
<gene>
    <name evidence="1" type="ORF">CYMTET_40271</name>
</gene>
<dbReference type="EMBL" id="LGRX02026771">
    <property type="protein sequence ID" value="KAK3250346.1"/>
    <property type="molecule type" value="Genomic_DNA"/>
</dbReference>
<proteinExistence type="predicted"/>
<sequence length="257" mass="28153">MLPRLEEYSANLDIYASHKLQDGHQSFAFADVMRNLGESEALCLIDYGAKSKPAKTTSTQNEGYGNAARISRHTATIVQRVLREDVQVGTSEEDRQEMFNVLTYNIVANDANQCSDHALQVVKATLKLHMSNPKNEHLSDAILWSDMAGDYTGTAFLYSMLILDTNQSTNINIRMHGHSIPGEGKAMNDMKNGIMNQRLKRLRRTGGAGSSQQTAAECVMAMDIANMSGIVNKEGIVAANDVTMAPGQSHVARSSMQ</sequence>